<feature type="compositionally biased region" description="Low complexity" evidence="1">
    <location>
        <begin position="16"/>
        <end position="30"/>
    </location>
</feature>
<proteinExistence type="predicted"/>
<dbReference type="AlphaFoldDB" id="A6J040"/>
<gene>
    <name evidence="2" type="ORF">rCG_21599</name>
</gene>
<protein>
    <submittedName>
        <fullName evidence="2">RCG21599</fullName>
    </submittedName>
</protein>
<dbReference type="Proteomes" id="UP000234681">
    <property type="component" value="Chromosome 12"/>
</dbReference>
<feature type="non-terminal residue" evidence="2">
    <location>
        <position position="30"/>
    </location>
</feature>
<feature type="region of interest" description="Disordered" evidence="1">
    <location>
        <begin position="1"/>
        <end position="30"/>
    </location>
</feature>
<evidence type="ECO:0000256" key="1">
    <source>
        <dbReference type="SAM" id="MobiDB-lite"/>
    </source>
</evidence>
<evidence type="ECO:0000313" key="2">
    <source>
        <dbReference type="EMBL" id="EDM13279.1"/>
    </source>
</evidence>
<name>A6J040_RAT</name>
<reference evidence="2 3" key="1">
    <citation type="submission" date="2005-07" db="EMBL/GenBank/DDBJ databases">
        <authorList>
            <person name="Mural R.J."/>
            <person name="Li P.W."/>
            <person name="Adams M.D."/>
            <person name="Amanatides P.G."/>
            <person name="Baden-Tillson H."/>
            <person name="Barnstead M."/>
            <person name="Chin S.H."/>
            <person name="Dew I."/>
            <person name="Evans C.A."/>
            <person name="Ferriera S."/>
            <person name="Flanigan M."/>
            <person name="Fosler C."/>
            <person name="Glodek A."/>
            <person name="Gu Z."/>
            <person name="Holt R.A."/>
            <person name="Jennings D."/>
            <person name="Kraft C.L."/>
            <person name="Lu F."/>
            <person name="Nguyen T."/>
            <person name="Nusskern D.R."/>
            <person name="Pfannkoch C.M."/>
            <person name="Sitter C."/>
            <person name="Sutton G.G."/>
            <person name="Venter J.C."/>
            <person name="Wang Z."/>
            <person name="Woodage T."/>
            <person name="Zheng X.H."/>
            <person name="Zhong F."/>
        </authorList>
    </citation>
    <scope>NUCLEOTIDE SEQUENCE [LARGE SCALE GENOMIC DNA]</scope>
    <source>
        <strain>BN</strain>
        <strain evidence="3">Sprague-Dawley</strain>
    </source>
</reference>
<sequence length="30" mass="3086">MGRLPRGQGPPYPCHFSSSFSSSTPGFGGS</sequence>
<organism evidence="2 3">
    <name type="scientific">Rattus norvegicus</name>
    <name type="common">Rat</name>
    <dbReference type="NCBI Taxonomy" id="10116"/>
    <lineage>
        <taxon>Eukaryota</taxon>
        <taxon>Metazoa</taxon>
        <taxon>Chordata</taxon>
        <taxon>Craniata</taxon>
        <taxon>Vertebrata</taxon>
        <taxon>Euteleostomi</taxon>
        <taxon>Mammalia</taxon>
        <taxon>Eutheria</taxon>
        <taxon>Euarchontoglires</taxon>
        <taxon>Glires</taxon>
        <taxon>Rodentia</taxon>
        <taxon>Myomorpha</taxon>
        <taxon>Muroidea</taxon>
        <taxon>Muridae</taxon>
        <taxon>Murinae</taxon>
        <taxon>Rattus</taxon>
    </lineage>
</organism>
<dbReference type="EMBL" id="CH473973">
    <property type="protein sequence ID" value="EDM13279.1"/>
    <property type="molecule type" value="Genomic_DNA"/>
</dbReference>
<evidence type="ECO:0000313" key="3">
    <source>
        <dbReference type="Proteomes" id="UP000234681"/>
    </source>
</evidence>
<accession>A6J040</accession>